<comment type="caution">
    <text evidence="5">The sequence shown here is derived from an EMBL/GenBank/DDBJ whole genome shotgun (WGS) entry which is preliminary data.</text>
</comment>
<dbReference type="Gene3D" id="3.20.20.450">
    <property type="entry name" value="EAL domain"/>
    <property type="match status" value="1"/>
</dbReference>
<feature type="domain" description="GGDEF" evidence="4">
    <location>
        <begin position="184"/>
        <end position="319"/>
    </location>
</feature>
<feature type="domain" description="EAL" evidence="3">
    <location>
        <begin position="323"/>
        <end position="575"/>
    </location>
</feature>
<dbReference type="InterPro" id="IPR029787">
    <property type="entry name" value="Nucleotide_cyclase"/>
</dbReference>
<sequence length="575" mass="62525">MLEDYLADARILVVDDTPANVELLLDILDDAGYRNTLGLTDPREVAPEIKRCPPDLVLLDIRMPHLSGFDVLRHIRWQLGVMAPPVIVLTAQTDRETRSESLELGAIDFLNKPFDQGEVQQRIHNILVAHCQSRDLRGQTELLQTLVDRQTAELRSIALTDSATGLPNRRAVLAKVDGLLAIARQVAVFFIVADDVEDIARLQGYPAAERLLQSLGELAGGSPVAQGGIVGCWGSSELVLVQPSDDPAALEKTAQRLLRLLEGDHRVDDLLLATPIRIGIAHSSDGIAGSEDLLRKAAAAIPARFAGVVGRYGPGLDEALVRRRQLRQALKQAVPGGELALVFQPKIDLASRRLIGAEALLRWHSASVGAVRPDLFIPLAEETGDILAIGDWVLDEGIRHLRGWHDAGRLADDFALALNVSSRQLQHDGFVEGVLRRVAESGLPPARIKIEVTESGFIHDLKEAQARLGALRAAGVGVSIDDFGTGYSSLSYLKSLPVSELKIDRSFVREIGHDADDQKLVETIIVIAHLFGCSVVAEGIETEAQLEVLRRLGCDEGQGYLFSPPVSVDEFARML</sequence>
<feature type="modified residue" description="4-aspartylphosphate" evidence="1">
    <location>
        <position position="60"/>
    </location>
</feature>
<dbReference type="SMART" id="SM00448">
    <property type="entry name" value="REC"/>
    <property type="match status" value="1"/>
</dbReference>
<name>A0ABQ6FA98_9RHOO</name>
<keyword evidence="1" id="KW-0597">Phosphoprotein</keyword>
<reference evidence="6" key="1">
    <citation type="journal article" date="2019" name="Int. J. Syst. Evol. Microbiol.">
        <title>The Global Catalogue of Microorganisms (GCM) 10K type strain sequencing project: providing services to taxonomists for standard genome sequencing and annotation.</title>
        <authorList>
            <consortium name="The Broad Institute Genomics Platform"/>
            <consortium name="The Broad Institute Genome Sequencing Center for Infectious Disease"/>
            <person name="Wu L."/>
            <person name="Ma J."/>
        </authorList>
    </citation>
    <scope>NUCLEOTIDE SEQUENCE [LARGE SCALE GENOMIC DNA]</scope>
    <source>
        <strain evidence="6">NBRC 102407</strain>
    </source>
</reference>
<dbReference type="SMART" id="SM00052">
    <property type="entry name" value="EAL"/>
    <property type="match status" value="1"/>
</dbReference>
<dbReference type="Pfam" id="PF00072">
    <property type="entry name" value="Response_reg"/>
    <property type="match status" value="1"/>
</dbReference>
<dbReference type="Gene3D" id="3.30.70.270">
    <property type="match status" value="1"/>
</dbReference>
<dbReference type="Gene3D" id="3.40.50.2300">
    <property type="match status" value="1"/>
</dbReference>
<evidence type="ECO:0000256" key="1">
    <source>
        <dbReference type="PROSITE-ProRule" id="PRU00169"/>
    </source>
</evidence>
<accession>A0ABQ6FA98</accession>
<gene>
    <name evidence="5" type="ORF">GCM10007933_19530</name>
</gene>
<dbReference type="CDD" id="cd01948">
    <property type="entry name" value="EAL"/>
    <property type="match status" value="1"/>
</dbReference>
<dbReference type="Proteomes" id="UP001157167">
    <property type="component" value="Unassembled WGS sequence"/>
</dbReference>
<dbReference type="InterPro" id="IPR011006">
    <property type="entry name" value="CheY-like_superfamily"/>
</dbReference>
<dbReference type="InterPro" id="IPR043128">
    <property type="entry name" value="Rev_trsase/Diguanyl_cyclase"/>
</dbReference>
<dbReference type="SUPFAM" id="SSF52172">
    <property type="entry name" value="CheY-like"/>
    <property type="match status" value="1"/>
</dbReference>
<dbReference type="PROSITE" id="PS50110">
    <property type="entry name" value="RESPONSE_REGULATORY"/>
    <property type="match status" value="1"/>
</dbReference>
<dbReference type="PROSITE" id="PS50887">
    <property type="entry name" value="GGDEF"/>
    <property type="match status" value="1"/>
</dbReference>
<organism evidence="5 6">
    <name type="scientific">Zoogloea oryzae</name>
    <dbReference type="NCBI Taxonomy" id="310767"/>
    <lineage>
        <taxon>Bacteria</taxon>
        <taxon>Pseudomonadati</taxon>
        <taxon>Pseudomonadota</taxon>
        <taxon>Betaproteobacteria</taxon>
        <taxon>Rhodocyclales</taxon>
        <taxon>Zoogloeaceae</taxon>
        <taxon>Zoogloea</taxon>
    </lineage>
</organism>
<protein>
    <recommendedName>
        <fullName evidence="7">GGDEF domain-containing response regulator</fullName>
    </recommendedName>
</protein>
<dbReference type="PANTHER" id="PTHR33121:SF19">
    <property type="entry name" value="CYCLIC DI-GMP PHOSPHODIESTERASE PA2567"/>
    <property type="match status" value="1"/>
</dbReference>
<dbReference type="InterPro" id="IPR035919">
    <property type="entry name" value="EAL_sf"/>
</dbReference>
<dbReference type="SUPFAM" id="SSF141868">
    <property type="entry name" value="EAL domain-like"/>
    <property type="match status" value="1"/>
</dbReference>
<feature type="domain" description="Response regulatory" evidence="2">
    <location>
        <begin position="10"/>
        <end position="127"/>
    </location>
</feature>
<dbReference type="PANTHER" id="PTHR33121">
    <property type="entry name" value="CYCLIC DI-GMP PHOSPHODIESTERASE PDEF"/>
    <property type="match status" value="1"/>
</dbReference>
<evidence type="ECO:0000313" key="6">
    <source>
        <dbReference type="Proteomes" id="UP001157167"/>
    </source>
</evidence>
<dbReference type="Pfam" id="PF00990">
    <property type="entry name" value="GGDEF"/>
    <property type="match status" value="1"/>
</dbReference>
<dbReference type="InterPro" id="IPR001633">
    <property type="entry name" value="EAL_dom"/>
</dbReference>
<evidence type="ECO:0000259" key="3">
    <source>
        <dbReference type="PROSITE" id="PS50883"/>
    </source>
</evidence>
<dbReference type="PROSITE" id="PS50883">
    <property type="entry name" value="EAL"/>
    <property type="match status" value="1"/>
</dbReference>
<dbReference type="EMBL" id="BSPX01000025">
    <property type="protein sequence ID" value="GLT22493.1"/>
    <property type="molecule type" value="Genomic_DNA"/>
</dbReference>
<dbReference type="RefSeq" id="WP_284187797.1">
    <property type="nucleotide sequence ID" value="NZ_BSPX01000025.1"/>
</dbReference>
<evidence type="ECO:0000259" key="4">
    <source>
        <dbReference type="PROSITE" id="PS50887"/>
    </source>
</evidence>
<dbReference type="InterPro" id="IPR050706">
    <property type="entry name" value="Cyclic-di-GMP_PDE-like"/>
</dbReference>
<evidence type="ECO:0000313" key="5">
    <source>
        <dbReference type="EMBL" id="GLT22493.1"/>
    </source>
</evidence>
<dbReference type="InterPro" id="IPR000160">
    <property type="entry name" value="GGDEF_dom"/>
</dbReference>
<dbReference type="SUPFAM" id="SSF55073">
    <property type="entry name" value="Nucleotide cyclase"/>
    <property type="match status" value="1"/>
</dbReference>
<evidence type="ECO:0000259" key="2">
    <source>
        <dbReference type="PROSITE" id="PS50110"/>
    </source>
</evidence>
<dbReference type="InterPro" id="IPR001789">
    <property type="entry name" value="Sig_transdc_resp-reg_receiver"/>
</dbReference>
<keyword evidence="6" id="KW-1185">Reference proteome</keyword>
<proteinExistence type="predicted"/>
<dbReference type="SMART" id="SM00267">
    <property type="entry name" value="GGDEF"/>
    <property type="match status" value="1"/>
</dbReference>
<evidence type="ECO:0008006" key="7">
    <source>
        <dbReference type="Google" id="ProtNLM"/>
    </source>
</evidence>
<dbReference type="Pfam" id="PF00563">
    <property type="entry name" value="EAL"/>
    <property type="match status" value="1"/>
</dbReference>